<protein>
    <submittedName>
        <fullName evidence="1">Uncharacterized protein</fullName>
    </submittedName>
</protein>
<dbReference type="EMBL" id="LVXG01000007">
    <property type="protein sequence ID" value="OQP52812.1"/>
    <property type="molecule type" value="Genomic_DNA"/>
</dbReference>
<organism evidence="1 2">
    <name type="scientific">Niastella yeongjuensis</name>
    <dbReference type="NCBI Taxonomy" id="354355"/>
    <lineage>
        <taxon>Bacteria</taxon>
        <taxon>Pseudomonadati</taxon>
        <taxon>Bacteroidota</taxon>
        <taxon>Chitinophagia</taxon>
        <taxon>Chitinophagales</taxon>
        <taxon>Chitinophagaceae</taxon>
        <taxon>Niastella</taxon>
    </lineage>
</organism>
<accession>A0A1V9F3F9</accession>
<dbReference type="Proteomes" id="UP000192610">
    <property type="component" value="Unassembled WGS sequence"/>
</dbReference>
<dbReference type="STRING" id="354355.SAMN05660816_04735"/>
<reference evidence="2" key="1">
    <citation type="submission" date="2016-04" db="EMBL/GenBank/DDBJ databases">
        <authorList>
            <person name="Chen L."/>
            <person name="Zhuang W."/>
            <person name="Wang G."/>
        </authorList>
    </citation>
    <scope>NUCLEOTIDE SEQUENCE [LARGE SCALE GENOMIC DNA]</scope>
    <source>
        <strain evidence="2">17621</strain>
    </source>
</reference>
<proteinExistence type="predicted"/>
<dbReference type="AlphaFoldDB" id="A0A1V9F3F9"/>
<dbReference type="OrthoDB" id="679015at2"/>
<gene>
    <name evidence="1" type="ORF">A4H97_24235</name>
</gene>
<dbReference type="RefSeq" id="WP_081197907.1">
    <property type="nucleotide sequence ID" value="NZ_FOCZ01000009.1"/>
</dbReference>
<evidence type="ECO:0000313" key="1">
    <source>
        <dbReference type="EMBL" id="OQP52812.1"/>
    </source>
</evidence>
<keyword evidence="2" id="KW-1185">Reference proteome</keyword>
<evidence type="ECO:0000313" key="2">
    <source>
        <dbReference type="Proteomes" id="UP000192610"/>
    </source>
</evidence>
<comment type="caution">
    <text evidence="1">The sequence shown here is derived from an EMBL/GenBank/DDBJ whole genome shotgun (WGS) entry which is preliminary data.</text>
</comment>
<sequence length="77" mass="8883">MDIKYCDSGSILLINSSGVIKRLFCPFLVRSREGADLFKPGLLLRVEEVSSNPQDELLYLIFNKPYHHYLFEITATF</sequence>
<name>A0A1V9F3F9_9BACT</name>